<keyword evidence="1" id="KW-0678">Repressor</keyword>
<evidence type="ECO:0000313" key="4">
    <source>
        <dbReference type="EMBL" id="AXK44133.1"/>
    </source>
</evidence>
<organism evidence="4 5">
    <name type="scientific">Erythrobacter aureus</name>
    <dbReference type="NCBI Taxonomy" id="2182384"/>
    <lineage>
        <taxon>Bacteria</taxon>
        <taxon>Pseudomonadati</taxon>
        <taxon>Pseudomonadota</taxon>
        <taxon>Alphaproteobacteria</taxon>
        <taxon>Sphingomonadales</taxon>
        <taxon>Erythrobacteraceae</taxon>
        <taxon>Erythrobacter/Porphyrobacter group</taxon>
        <taxon>Erythrobacter</taxon>
    </lineage>
</organism>
<keyword evidence="4" id="KW-0282">Flagellum</keyword>
<evidence type="ECO:0000256" key="2">
    <source>
        <dbReference type="ARBA" id="ARBA00022795"/>
    </source>
</evidence>
<dbReference type="GO" id="GO:0048027">
    <property type="term" value="F:mRNA 5'-UTR binding"/>
    <property type="evidence" value="ECO:0007669"/>
    <property type="project" value="InterPro"/>
</dbReference>
<evidence type="ECO:0000313" key="5">
    <source>
        <dbReference type="Proteomes" id="UP000254508"/>
    </source>
</evidence>
<dbReference type="EMBL" id="CP031358">
    <property type="protein sequence ID" value="AXK44133.1"/>
    <property type="molecule type" value="Genomic_DNA"/>
</dbReference>
<sequence length="134" mass="15155">MLRISLKDQEKIIINGAIIRSAGKSTLMVENRCTILRGKDIMEPEEANTPTKRLYFACMMAYLDPENREQHQDSILDLYQPLMGIFQSGEPQVNLIEIGKALAISDFYKALTECRQLIDYEAEAMNRAAPADAD</sequence>
<dbReference type="AlphaFoldDB" id="A0A345YJN1"/>
<reference evidence="4 5" key="1">
    <citation type="submission" date="2018-07" db="EMBL/GenBank/DDBJ databases">
        <title>Genome sequence of Erythrobacter strain YH-07, an antagonistic bacterium isolated from Yellow Sea.</title>
        <authorList>
            <person name="Tang T."/>
            <person name="Liu Q."/>
            <person name="Sun X."/>
        </authorList>
    </citation>
    <scope>NUCLEOTIDE SEQUENCE [LARGE SCALE GENOMIC DNA]</scope>
    <source>
        <strain evidence="4 5">YH-07</strain>
        <plasmid evidence="4 5">unnamed</plasmid>
    </source>
</reference>
<dbReference type="RefSeq" id="WP_115418446.1">
    <property type="nucleotide sequence ID" value="NZ_CP031358.1"/>
</dbReference>
<protein>
    <submittedName>
        <fullName evidence="4">Flagellar biosynthesis repressor FlbT</fullName>
    </submittedName>
</protein>
<dbReference type="KEGG" id="err:DVR09_16910"/>
<accession>A0A345YJN1</accession>
<evidence type="ECO:0000256" key="1">
    <source>
        <dbReference type="ARBA" id="ARBA00022491"/>
    </source>
</evidence>
<keyword evidence="2" id="KW-1005">Bacterial flagellum biogenesis</keyword>
<name>A0A345YJN1_9SPHN</name>
<geneLocation type="plasmid" evidence="4 5">
    <name>unnamed</name>
</geneLocation>
<dbReference type="GO" id="GO:0044781">
    <property type="term" value="P:bacterial-type flagellum organization"/>
    <property type="evidence" value="ECO:0007669"/>
    <property type="project" value="UniProtKB-KW"/>
</dbReference>
<keyword evidence="5" id="KW-1185">Reference proteome</keyword>
<keyword evidence="3" id="KW-0694">RNA-binding</keyword>
<evidence type="ECO:0000256" key="3">
    <source>
        <dbReference type="ARBA" id="ARBA00022884"/>
    </source>
</evidence>
<dbReference type="Proteomes" id="UP000254508">
    <property type="component" value="Plasmid unnamed"/>
</dbReference>
<dbReference type="InterPro" id="IPR009967">
    <property type="entry name" value="Flagellum_FlbT"/>
</dbReference>
<keyword evidence="4" id="KW-0966">Cell projection</keyword>
<proteinExistence type="predicted"/>
<dbReference type="GO" id="GO:0006402">
    <property type="term" value="P:mRNA catabolic process"/>
    <property type="evidence" value="ECO:0007669"/>
    <property type="project" value="InterPro"/>
</dbReference>
<dbReference type="GO" id="GO:1902209">
    <property type="term" value="P:negative regulation of bacterial-type flagellum assembly"/>
    <property type="evidence" value="ECO:0007669"/>
    <property type="project" value="InterPro"/>
</dbReference>
<gene>
    <name evidence="4" type="ORF">DVR09_16910</name>
</gene>
<dbReference type="Pfam" id="PF07378">
    <property type="entry name" value="FlbT"/>
    <property type="match status" value="1"/>
</dbReference>
<keyword evidence="4" id="KW-0969">Cilium</keyword>
<keyword evidence="4" id="KW-0614">Plasmid</keyword>
<dbReference type="OrthoDB" id="8561314at2"/>